<sequence length="213" mass="24312">MPSIASFLVFMSGEDESSMGTSSEPLTTQRKEYRPRGLQALLGGLIPIQFDDVGQLIGPNRKFLCTFIGETTRENLSPLVGDWRHLGEEDKEYIRKVVAEKGRPKGTVKWYEIFMACHTKEDGTYPEEMKERMEYGADGNGHVRGYNGHLNKTNIRVSTLLRRVIERGRVKQAMLNEVQESLEVKANERRQLEKKVVAFESYEVGVETPQEEL</sequence>
<dbReference type="OrthoDB" id="1913335at2759"/>
<protein>
    <submittedName>
        <fullName evidence="1">Uncharacterized protein</fullName>
    </submittedName>
</protein>
<proteinExistence type="predicted"/>
<evidence type="ECO:0000313" key="1">
    <source>
        <dbReference type="EMBL" id="KAF6136265.1"/>
    </source>
</evidence>
<dbReference type="AlphaFoldDB" id="A0A7J7L0W9"/>
<name>A0A7J7L0W9_9MAGN</name>
<evidence type="ECO:0000313" key="2">
    <source>
        <dbReference type="Proteomes" id="UP000541444"/>
    </source>
</evidence>
<comment type="caution">
    <text evidence="1">The sequence shown here is derived from an EMBL/GenBank/DDBJ whole genome shotgun (WGS) entry which is preliminary data.</text>
</comment>
<dbReference type="EMBL" id="JACGCM010002752">
    <property type="protein sequence ID" value="KAF6136265.1"/>
    <property type="molecule type" value="Genomic_DNA"/>
</dbReference>
<organism evidence="1 2">
    <name type="scientific">Kingdonia uniflora</name>
    <dbReference type="NCBI Taxonomy" id="39325"/>
    <lineage>
        <taxon>Eukaryota</taxon>
        <taxon>Viridiplantae</taxon>
        <taxon>Streptophyta</taxon>
        <taxon>Embryophyta</taxon>
        <taxon>Tracheophyta</taxon>
        <taxon>Spermatophyta</taxon>
        <taxon>Magnoliopsida</taxon>
        <taxon>Ranunculales</taxon>
        <taxon>Circaeasteraceae</taxon>
        <taxon>Kingdonia</taxon>
    </lineage>
</organism>
<reference evidence="1 2" key="1">
    <citation type="journal article" date="2020" name="IScience">
        <title>Genome Sequencing of the Endangered Kingdonia uniflora (Circaeasteraceae, Ranunculales) Reveals Potential Mechanisms of Evolutionary Specialization.</title>
        <authorList>
            <person name="Sun Y."/>
            <person name="Deng T."/>
            <person name="Zhang A."/>
            <person name="Moore M.J."/>
            <person name="Landis J.B."/>
            <person name="Lin N."/>
            <person name="Zhang H."/>
            <person name="Zhang X."/>
            <person name="Huang J."/>
            <person name="Zhang X."/>
            <person name="Sun H."/>
            <person name="Wang H."/>
        </authorList>
    </citation>
    <scope>NUCLEOTIDE SEQUENCE [LARGE SCALE GENOMIC DNA]</scope>
    <source>
        <strain evidence="1">TB1705</strain>
        <tissue evidence="1">Leaf</tissue>
    </source>
</reference>
<dbReference type="Proteomes" id="UP000541444">
    <property type="component" value="Unassembled WGS sequence"/>
</dbReference>
<accession>A0A7J7L0W9</accession>
<keyword evidence="2" id="KW-1185">Reference proteome</keyword>
<gene>
    <name evidence="1" type="ORF">GIB67_042750</name>
</gene>